<keyword evidence="1" id="KW-0175">Coiled coil</keyword>
<organism evidence="2">
    <name type="scientific">Rhododendron williamsianum</name>
    <dbReference type="NCBI Taxonomy" id="262921"/>
    <lineage>
        <taxon>Eukaryota</taxon>
        <taxon>Viridiplantae</taxon>
        <taxon>Streptophyta</taxon>
        <taxon>Embryophyta</taxon>
        <taxon>Tracheophyta</taxon>
        <taxon>Spermatophyta</taxon>
        <taxon>Magnoliopsida</taxon>
        <taxon>eudicotyledons</taxon>
        <taxon>Gunneridae</taxon>
        <taxon>Pentapetalae</taxon>
        <taxon>asterids</taxon>
        <taxon>Ericales</taxon>
        <taxon>Ericaceae</taxon>
        <taxon>Ericoideae</taxon>
        <taxon>Rhodoreae</taxon>
        <taxon>Rhododendron</taxon>
    </lineage>
</organism>
<protein>
    <submittedName>
        <fullName evidence="2">Uncharacterized protein</fullName>
    </submittedName>
</protein>
<feature type="non-terminal residue" evidence="2">
    <location>
        <position position="1"/>
    </location>
</feature>
<evidence type="ECO:0000256" key="1">
    <source>
        <dbReference type="SAM" id="Coils"/>
    </source>
</evidence>
<dbReference type="AlphaFoldDB" id="A0A6A4KSH3"/>
<dbReference type="OrthoDB" id="3176171at2759"/>
<reference evidence="2" key="1">
    <citation type="journal article" date="2019" name="Genome Biol. Evol.">
        <title>The Rhododendron genome and chromosomal organization provide insight into shared whole-genome duplications across the heath family (Ericaceae).</title>
        <authorList>
            <person name="Soza V.L."/>
            <person name="Lindsley D."/>
            <person name="Waalkes A."/>
            <person name="Ramage E."/>
            <person name="Patwardhan R.P."/>
            <person name="Burton J.N."/>
            <person name="Adey A."/>
            <person name="Kumar A."/>
            <person name="Qiu R."/>
            <person name="Shendure J."/>
            <person name="Hall B."/>
        </authorList>
    </citation>
    <scope>NUCLEOTIDE SEQUENCE</scope>
    <source>
        <strain evidence="2">RSF 1966-606</strain>
    </source>
</reference>
<accession>A0A6A4KSH3</accession>
<dbReference type="EMBL" id="QEFC01003997">
    <property type="protein sequence ID" value="KAE9445829.1"/>
    <property type="molecule type" value="Genomic_DNA"/>
</dbReference>
<sequence>MLCVVLYAPKAMNPCNLQLSRFQTLNHHGFAPYLHALLYIYQETSTLQQLVMYEKKIAELMKQLEDEKAHSGSVEEQLNAMKKLLSDQEKLMQLYQLANSTYQKALADTNKMYEEKIADLIQDQNGEIAHFEDVEEELDKTQLLKDHQNLDQMYKKKIAELMKHLEDEKAHSRSVDEQLNAMKKLLSDNEKSMQLYQMANSTYQKALAETNQMYEEKIADLIHNQNSEIARFEGVKQELQKTKKLLKDHRNSNQATLAEELNAMRLTLQIQEKQRKAVVAEQVRLKKFVPENGDDYE</sequence>
<feature type="coiled-coil region" evidence="1">
    <location>
        <begin position="222"/>
        <end position="252"/>
    </location>
</feature>
<proteinExistence type="predicted"/>
<feature type="coiled-coil region" evidence="1">
    <location>
        <begin position="50"/>
        <end position="77"/>
    </location>
</feature>
<feature type="non-terminal residue" evidence="2">
    <location>
        <position position="297"/>
    </location>
</feature>
<comment type="caution">
    <text evidence="2">The sequence shown here is derived from an EMBL/GenBank/DDBJ whole genome shotgun (WGS) entry which is preliminary data.</text>
</comment>
<name>A0A6A4KSH3_9ERIC</name>
<gene>
    <name evidence="2" type="ORF">C3L33_22278</name>
</gene>
<evidence type="ECO:0000313" key="2">
    <source>
        <dbReference type="EMBL" id="KAE9445829.1"/>
    </source>
</evidence>